<feature type="region of interest" description="Disordered" evidence="2">
    <location>
        <begin position="103"/>
        <end position="124"/>
    </location>
</feature>
<dbReference type="EnsemblMetazoa" id="PPA07364.1">
    <property type="protein sequence ID" value="PPA07364.1"/>
    <property type="gene ID" value="WBGene00096918"/>
</dbReference>
<feature type="region of interest" description="Disordered" evidence="2">
    <location>
        <begin position="709"/>
        <end position="743"/>
    </location>
</feature>
<reference evidence="5" key="1">
    <citation type="journal article" date="2008" name="Nat. Genet.">
        <title>The Pristionchus pacificus genome provides a unique perspective on nematode lifestyle and parasitism.</title>
        <authorList>
            <person name="Dieterich C."/>
            <person name="Clifton S.W."/>
            <person name="Schuster L.N."/>
            <person name="Chinwalla A."/>
            <person name="Delehaunty K."/>
            <person name="Dinkelacker I."/>
            <person name="Fulton L."/>
            <person name="Fulton R."/>
            <person name="Godfrey J."/>
            <person name="Minx P."/>
            <person name="Mitreva M."/>
            <person name="Roeseler W."/>
            <person name="Tian H."/>
            <person name="Witte H."/>
            <person name="Yang S.P."/>
            <person name="Wilson R.K."/>
            <person name="Sommer R.J."/>
        </authorList>
    </citation>
    <scope>NUCLEOTIDE SEQUENCE [LARGE SCALE GENOMIC DNA]</scope>
    <source>
        <strain evidence="5">PS312</strain>
    </source>
</reference>
<proteinExistence type="predicted"/>
<name>A0A2A6B757_PRIPA</name>
<dbReference type="Proteomes" id="UP000005239">
    <property type="component" value="Unassembled WGS sequence"/>
</dbReference>
<sequence>MDARSILLVVALTMAVAGVPTKDPIHHPTKHILSADFGDDVEKERPGVQLRALNAMDYAKEATKEAAKSAAEQEPVMMAGRAIYMRTKRSDAENMNVIDPDKPTLAEKAKQEASPSAPAGSWSRRTAMKESEYAVRLEVSNGNLHLQTAKAIEKAKEATNEAVKSAAETVQTAYDGTRGAFAMAAESAGTTAQNAKEATSEAAAKAALETANKAADAASEQAHAAYEGMQGSFAMAAEAAEKTKTEEPASEEERVLLAGPAYSGRTKRTDSAEVKKKKTIDAINEVSKLAEEKVNDTAAADKAEEVVDGANGAGKGLVESEPVDYYADFCTQSFTFLKFSVVKSHFRATKLVNNGGPADSDRTLSQPQLSPIDCTTPMKESTMLLRIHFLLAVMTVGASMPTKDPGTSELAKAFFRLLVLSDNDYTEATKDPQTSELAKAIFRLLVLASNDSHQEGHDPTKKVIEDAFEEVKKAREAAEDARCLEAQMEYERQQAAKETTPEPNLLAGHALSGRTKRSDTQGAVAMVEEAMEHHEHHDSPTKAADKPVKTSSVKKVAPSTESAHLHHPYEGLQGSFAMAEEGMEHTDTRNPLEPSKELISDLAKYESDEENFICEGNSNAFTESESSKDLAYEYLDIEMARKTMSERDTRNPLEPSKELISDLAKYESDEENFIYEGNSNAFHNSVFACEDAEKAKKEFDEKWHTAFHHENPHHVDRSPEEKEEKPVDPHADDPYYCGSLEGRNPIEKRKLQESMAEEVAKEEEAEDNFCYEGNTNCFERADLAY</sequence>
<feature type="compositionally biased region" description="Basic and acidic residues" evidence="2">
    <location>
        <begin position="530"/>
        <end position="548"/>
    </location>
</feature>
<dbReference type="AlphaFoldDB" id="A0A2A6B757"/>
<evidence type="ECO:0000313" key="5">
    <source>
        <dbReference type="Proteomes" id="UP000005239"/>
    </source>
</evidence>
<reference evidence="4" key="2">
    <citation type="submission" date="2022-06" db="UniProtKB">
        <authorList>
            <consortium name="EnsemblMetazoa"/>
        </authorList>
    </citation>
    <scope>IDENTIFICATION</scope>
    <source>
        <strain evidence="4">PS312</strain>
    </source>
</reference>
<accession>A0A8R1U6K5</accession>
<evidence type="ECO:0000256" key="2">
    <source>
        <dbReference type="SAM" id="MobiDB-lite"/>
    </source>
</evidence>
<feature type="compositionally biased region" description="Basic and acidic residues" evidence="2">
    <location>
        <begin position="709"/>
        <end position="733"/>
    </location>
</feature>
<evidence type="ECO:0000256" key="3">
    <source>
        <dbReference type="SAM" id="SignalP"/>
    </source>
</evidence>
<evidence type="ECO:0000313" key="4">
    <source>
        <dbReference type="EnsemblMetazoa" id="PPA07364.1"/>
    </source>
</evidence>
<gene>
    <name evidence="4" type="primary">WBGene00096918</name>
</gene>
<keyword evidence="3" id="KW-0732">Signal</keyword>
<protein>
    <submittedName>
        <fullName evidence="4">Uncharacterized protein</fullName>
    </submittedName>
</protein>
<feature type="signal peptide" evidence="3">
    <location>
        <begin position="1"/>
        <end position="18"/>
    </location>
</feature>
<keyword evidence="1" id="KW-0175">Coiled coil</keyword>
<accession>A0A2A6B757</accession>
<keyword evidence="5" id="KW-1185">Reference proteome</keyword>
<feature type="region of interest" description="Disordered" evidence="2">
    <location>
        <begin position="495"/>
        <end position="566"/>
    </location>
</feature>
<dbReference type="PANTHER" id="PTHR47372">
    <property type="entry name" value="DAUER UP-REGULATED-RELATED"/>
    <property type="match status" value="1"/>
</dbReference>
<evidence type="ECO:0000256" key="1">
    <source>
        <dbReference type="SAM" id="Coils"/>
    </source>
</evidence>
<feature type="coiled-coil region" evidence="1">
    <location>
        <begin position="461"/>
        <end position="494"/>
    </location>
</feature>
<organism evidence="4 5">
    <name type="scientific">Pristionchus pacificus</name>
    <name type="common">Parasitic nematode worm</name>
    <dbReference type="NCBI Taxonomy" id="54126"/>
    <lineage>
        <taxon>Eukaryota</taxon>
        <taxon>Metazoa</taxon>
        <taxon>Ecdysozoa</taxon>
        <taxon>Nematoda</taxon>
        <taxon>Chromadorea</taxon>
        <taxon>Rhabditida</taxon>
        <taxon>Rhabditina</taxon>
        <taxon>Diplogasteromorpha</taxon>
        <taxon>Diplogasteroidea</taxon>
        <taxon>Neodiplogasteridae</taxon>
        <taxon>Pristionchus</taxon>
    </lineage>
</organism>
<dbReference type="PANTHER" id="PTHR47372:SF11">
    <property type="entry name" value="RE19971P"/>
    <property type="match status" value="1"/>
</dbReference>
<feature type="chain" id="PRO_5043758424" evidence="3">
    <location>
        <begin position="19"/>
        <end position="785"/>
    </location>
</feature>